<keyword evidence="3" id="KW-1185">Reference proteome</keyword>
<dbReference type="Pfam" id="PF14261">
    <property type="entry name" value="DUF4351"/>
    <property type="match status" value="1"/>
</dbReference>
<dbReference type="RefSeq" id="WP_190427388.1">
    <property type="nucleotide sequence ID" value="NZ_JAMPKK010000011.1"/>
</dbReference>
<evidence type="ECO:0000313" key="2">
    <source>
        <dbReference type="EMBL" id="MEP0864247.1"/>
    </source>
</evidence>
<dbReference type="InterPro" id="IPR010106">
    <property type="entry name" value="RpnA"/>
</dbReference>
<evidence type="ECO:0000313" key="3">
    <source>
        <dbReference type="Proteomes" id="UP001442494"/>
    </source>
</evidence>
<gene>
    <name evidence="2" type="ORF">NDI37_07175</name>
</gene>
<reference evidence="2 3" key="1">
    <citation type="submission" date="2022-04" db="EMBL/GenBank/DDBJ databases">
        <title>Positive selection, recombination, and allopatry shape intraspecific diversity of widespread and dominant cyanobacteria.</title>
        <authorList>
            <person name="Wei J."/>
            <person name="Shu W."/>
            <person name="Hu C."/>
        </authorList>
    </citation>
    <scope>NUCLEOTIDE SEQUENCE [LARGE SCALE GENOMIC DNA]</scope>
    <source>
        <strain evidence="2 3">GB2-A5</strain>
    </source>
</reference>
<dbReference type="PANTHER" id="PTHR34613">
    <property type="entry name" value="SLL0800 PROTEIN"/>
    <property type="match status" value="1"/>
</dbReference>
<sequence>MDYDNICKYLAEQYPAEFVRWLLSDEATEIQVLKTELSAEPIRADSLTLLQTANQILHIEFQTLPASEPPLPFRMLDYWVRLYRQYRCPIEQVVIFLKSTTSEAVFTEQFAATNTRHSYRVIRLWEEDPAPLLANTALLPLATLARSNTPNALLEQVAAQIDMIEEPEQRGNLAACVEVLAGLRFEESLIRQLLREEIMQESVTYQAIIQKGVQQGLQQGKQEGKQEEARSLVLRQLTRRFGSVDQELQEQIGTLSVAQLEELGEALLDFQTVTDLVVWLDEYCS</sequence>
<evidence type="ECO:0000259" key="1">
    <source>
        <dbReference type="Pfam" id="PF14261"/>
    </source>
</evidence>
<accession>A0ABV0JNJ0</accession>
<proteinExistence type="predicted"/>
<dbReference type="Proteomes" id="UP001442494">
    <property type="component" value="Unassembled WGS sequence"/>
</dbReference>
<organism evidence="2 3">
    <name type="scientific">Funiculus sociatus GB2-A5</name>
    <dbReference type="NCBI Taxonomy" id="2933946"/>
    <lineage>
        <taxon>Bacteria</taxon>
        <taxon>Bacillati</taxon>
        <taxon>Cyanobacteriota</taxon>
        <taxon>Cyanophyceae</taxon>
        <taxon>Coleofasciculales</taxon>
        <taxon>Coleofasciculaceae</taxon>
        <taxon>Funiculus</taxon>
    </lineage>
</organism>
<name>A0ABV0JNJ0_9CYAN</name>
<feature type="domain" description="DUF4351" evidence="1">
    <location>
        <begin position="222"/>
        <end position="280"/>
    </location>
</feature>
<protein>
    <submittedName>
        <fullName evidence="2">Rpn family recombination-promoting nuclease/putative transposase</fullName>
    </submittedName>
</protein>
<dbReference type="PANTHER" id="PTHR34613:SF1">
    <property type="entry name" value="SLL6017 PROTEIN"/>
    <property type="match status" value="1"/>
</dbReference>
<dbReference type="NCBIfam" id="TIGR01784">
    <property type="entry name" value="T_den_put_tspse"/>
    <property type="match status" value="1"/>
</dbReference>
<dbReference type="InterPro" id="IPR025587">
    <property type="entry name" value="DUF4351"/>
</dbReference>
<comment type="caution">
    <text evidence="2">The sequence shown here is derived from an EMBL/GenBank/DDBJ whole genome shotgun (WGS) entry which is preliminary data.</text>
</comment>
<dbReference type="EMBL" id="JAMPKK010000011">
    <property type="protein sequence ID" value="MEP0864247.1"/>
    <property type="molecule type" value="Genomic_DNA"/>
</dbReference>